<gene>
    <name evidence="2" type="ORF">Tel_13300</name>
</gene>
<evidence type="ECO:0000313" key="3">
    <source>
        <dbReference type="Proteomes" id="UP000055136"/>
    </source>
</evidence>
<keyword evidence="1" id="KW-0732">Signal</keyword>
<name>A0A0S2TFV3_9GAMM</name>
<dbReference type="SUPFAM" id="SSF47473">
    <property type="entry name" value="EF-hand"/>
    <property type="match status" value="1"/>
</dbReference>
<dbReference type="EMBL" id="CP013099">
    <property type="protein sequence ID" value="ALP54028.1"/>
    <property type="molecule type" value="Genomic_DNA"/>
</dbReference>
<accession>A0A0S2TFV3</accession>
<evidence type="ECO:0008006" key="4">
    <source>
        <dbReference type="Google" id="ProtNLM"/>
    </source>
</evidence>
<dbReference type="PROSITE" id="PS00018">
    <property type="entry name" value="EF_HAND_1"/>
    <property type="match status" value="1"/>
</dbReference>
<evidence type="ECO:0000256" key="1">
    <source>
        <dbReference type="SAM" id="SignalP"/>
    </source>
</evidence>
<dbReference type="InterPro" id="IPR018247">
    <property type="entry name" value="EF_Hand_1_Ca_BS"/>
</dbReference>
<feature type="signal peptide" evidence="1">
    <location>
        <begin position="1"/>
        <end position="25"/>
    </location>
</feature>
<evidence type="ECO:0000313" key="2">
    <source>
        <dbReference type="EMBL" id="ALP54028.1"/>
    </source>
</evidence>
<reference evidence="2" key="1">
    <citation type="submission" date="2015-10" db="EMBL/GenBank/DDBJ databases">
        <title>Description of Candidatus Tenderia electrophaga gen. nov, sp. nov., an Uncultivated Electroautotroph from a Biocathode Enrichment.</title>
        <authorList>
            <person name="Eddie B.J."/>
            <person name="Malanoski A.P."/>
            <person name="Wang Z."/>
            <person name="Hall R.J."/>
            <person name="Oh S.D."/>
            <person name="Heiner C."/>
            <person name="Lin B."/>
            <person name="Strycharz-Glaven S.M."/>
        </authorList>
    </citation>
    <scope>NUCLEOTIDE SEQUENCE [LARGE SCALE GENOMIC DNA]</scope>
    <source>
        <strain evidence="2">NRL1</strain>
    </source>
</reference>
<keyword evidence="3" id="KW-1185">Reference proteome</keyword>
<protein>
    <recommendedName>
        <fullName evidence="4">EF-hand domain-containing protein</fullName>
    </recommendedName>
</protein>
<dbReference type="Gene3D" id="1.10.238.10">
    <property type="entry name" value="EF-hand"/>
    <property type="match status" value="1"/>
</dbReference>
<feature type="chain" id="PRO_5006605001" description="EF-hand domain-containing protein" evidence="1">
    <location>
        <begin position="26"/>
        <end position="102"/>
    </location>
</feature>
<dbReference type="KEGG" id="tee:Tel_13300"/>
<dbReference type="Proteomes" id="UP000055136">
    <property type="component" value="Chromosome"/>
</dbReference>
<proteinExistence type="predicted"/>
<organism evidence="2 3">
    <name type="scientific">Candidatus Tenderia electrophaga</name>
    <dbReference type="NCBI Taxonomy" id="1748243"/>
    <lineage>
        <taxon>Bacteria</taxon>
        <taxon>Pseudomonadati</taxon>
        <taxon>Pseudomonadota</taxon>
        <taxon>Gammaproteobacteria</taxon>
        <taxon>Candidatus Tenderiales</taxon>
        <taxon>Candidatus Tenderiaceae</taxon>
        <taxon>Candidatus Tenderia</taxon>
    </lineage>
</organism>
<dbReference type="AlphaFoldDB" id="A0A0S2TFV3"/>
<dbReference type="InterPro" id="IPR011992">
    <property type="entry name" value="EF-hand-dom_pair"/>
</dbReference>
<sequence length="102" mass="10944">MTTVNASLIAISLAGGVAFTAAASAGDMSSANNQLTPKDPQDYSRLDLDGDGYISKREAQTNPSLAEKFETLDSNQDQRVDEGEFARFEAIESGDSDTRIHE</sequence>